<evidence type="ECO:0000313" key="2">
    <source>
        <dbReference type="EMBL" id="SBT20323.1"/>
    </source>
</evidence>
<evidence type="ECO:0000313" key="1">
    <source>
        <dbReference type="EMBL" id="SBT16607.1"/>
    </source>
</evidence>
<protein>
    <recommendedName>
        <fullName evidence="5">Polymerase nucleotidyl transferase domain-containing protein</fullName>
    </recommendedName>
</protein>
<dbReference type="EMBL" id="FLRB01000006">
    <property type="protein sequence ID" value="SBT20323.1"/>
    <property type="molecule type" value="Genomic_DNA"/>
</dbReference>
<accession>A0A1C3JNH9</accession>
<keyword evidence="3" id="KW-1185">Reference proteome</keyword>
<reference evidence="1 4" key="1">
    <citation type="submission" date="2016-06" db="EMBL/GenBank/DDBJ databases">
        <authorList>
            <person name="Kjaerup R.B."/>
            <person name="Dalgaard T.S."/>
            <person name="Juul-Madsen H.R."/>
        </authorList>
    </citation>
    <scope>NUCLEOTIDE SEQUENCE [LARGE SCALE GENOMIC DNA]</scope>
    <source>
        <strain evidence="1 4">CECT 5115</strain>
    </source>
</reference>
<evidence type="ECO:0008006" key="5">
    <source>
        <dbReference type="Google" id="ProtNLM"/>
    </source>
</evidence>
<dbReference type="RefSeq" id="WP_067031897.1">
    <property type="nucleotide sequence ID" value="NZ_FLRA01000003.1"/>
</dbReference>
<organism evidence="1 4">
    <name type="scientific">Marinomonas gallaica</name>
    <dbReference type="NCBI Taxonomy" id="1806667"/>
    <lineage>
        <taxon>Bacteria</taxon>
        <taxon>Pseudomonadati</taxon>
        <taxon>Pseudomonadota</taxon>
        <taxon>Gammaproteobacteria</taxon>
        <taxon>Oceanospirillales</taxon>
        <taxon>Oceanospirillaceae</taxon>
        <taxon>Marinomonas</taxon>
    </lineage>
</organism>
<dbReference type="EMBL" id="FLRA01000003">
    <property type="protein sequence ID" value="SBT16607.1"/>
    <property type="molecule type" value="Genomic_DNA"/>
</dbReference>
<reference evidence="2 3" key="2">
    <citation type="submission" date="2016-06" db="EMBL/GenBank/DDBJ databases">
        <authorList>
            <person name="Rodrigo-Torres L."/>
            <person name="Arahal D.R."/>
        </authorList>
    </citation>
    <scope>NUCLEOTIDE SEQUENCE [LARGE SCALE GENOMIC DNA]</scope>
    <source>
        <strain evidence="2 3">CECT 5116</strain>
    </source>
</reference>
<dbReference type="Proteomes" id="UP000092871">
    <property type="component" value="Unassembled WGS sequence"/>
</dbReference>
<evidence type="ECO:0000313" key="4">
    <source>
        <dbReference type="Proteomes" id="UP000092871"/>
    </source>
</evidence>
<proteinExistence type="predicted"/>
<name>A0A1C3JNH9_9GAMM</name>
<sequence length="311" mass="36090">MYSIAKFGSTTMQENDLYSDSDLLVVCPATHRKKLHKKYTMQGYSVTLLSQSQLEYMQNKGSLFIQHLKRDAKIVVDDDCKLRRFLDRCDFTSPDNAEIVRCENTIQYIASLPDTSITSAWKADFLYCVSRDYLVKKLARKNILAFGFNDICRESIAQFSLNETDFLSLSKLRTVKAKYRDVSSVYFENGDVSSEWVGSICKAFFIDIEISKSWDFTSIVRRNFNSTYEKLRTLEFLYLIARSTGYIHADHDLIIKCICNPNLYGSSRKNNDDTLSRYMLDIHRGVANKAMHWTASPLRFASLQSCQRWRR</sequence>
<dbReference type="AlphaFoldDB" id="A0A1C3JNH9"/>
<evidence type="ECO:0000313" key="3">
    <source>
        <dbReference type="Proteomes" id="UP000092840"/>
    </source>
</evidence>
<dbReference type="OrthoDB" id="7107948at2"/>
<gene>
    <name evidence="1" type="ORF">MGA5115_00688</name>
    <name evidence="2" type="ORF">MGA5116_00906</name>
</gene>
<dbReference type="Proteomes" id="UP000092840">
    <property type="component" value="Unassembled WGS sequence"/>
</dbReference>